<comment type="caution">
    <text evidence="1">The sequence shown here is derived from an EMBL/GenBank/DDBJ whole genome shotgun (WGS) entry which is preliminary data.</text>
</comment>
<dbReference type="CDD" id="cd00090">
    <property type="entry name" value="HTH_ARSR"/>
    <property type="match status" value="1"/>
</dbReference>
<dbReference type="Pfam" id="PF02082">
    <property type="entry name" value="Rrf2"/>
    <property type="match status" value="1"/>
</dbReference>
<dbReference type="InterPro" id="IPR036390">
    <property type="entry name" value="WH_DNA-bd_sf"/>
</dbReference>
<dbReference type="GO" id="GO:0005829">
    <property type="term" value="C:cytosol"/>
    <property type="evidence" value="ECO:0007669"/>
    <property type="project" value="TreeGrafter"/>
</dbReference>
<dbReference type="PROSITE" id="PS51197">
    <property type="entry name" value="HTH_RRF2_2"/>
    <property type="match status" value="1"/>
</dbReference>
<dbReference type="InterPro" id="IPR011991">
    <property type="entry name" value="ArsR-like_HTH"/>
</dbReference>
<accession>A0A9D2FTT5</accession>
<dbReference type="Proteomes" id="UP000824056">
    <property type="component" value="Unassembled WGS sequence"/>
</dbReference>
<protein>
    <submittedName>
        <fullName evidence="1">Rrf2 family transcriptional regulator</fullName>
    </submittedName>
</protein>
<evidence type="ECO:0000313" key="2">
    <source>
        <dbReference type="Proteomes" id="UP000824056"/>
    </source>
</evidence>
<dbReference type="SUPFAM" id="SSF46785">
    <property type="entry name" value="Winged helix' DNA-binding domain"/>
    <property type="match status" value="1"/>
</dbReference>
<dbReference type="EMBL" id="DXBG01000281">
    <property type="protein sequence ID" value="HIZ66632.1"/>
    <property type="molecule type" value="Genomic_DNA"/>
</dbReference>
<proteinExistence type="predicted"/>
<gene>
    <name evidence="1" type="ORF">H9809_12175</name>
</gene>
<sequence>MLITRECDYGVRIVRALADGDKLCVNQICEKEDLTPAFVYKILKKLEKKDIVKSFRGSNGGYALKKSVEKLTLLDIYLAVEPDFYMIECMNPQKACVHNNSDCGCKVHKELRRIQKLLARELSARSIAQIMDSGQE</sequence>
<dbReference type="GO" id="GO:0003700">
    <property type="term" value="F:DNA-binding transcription factor activity"/>
    <property type="evidence" value="ECO:0007669"/>
    <property type="project" value="TreeGrafter"/>
</dbReference>
<dbReference type="NCBIfam" id="TIGR00738">
    <property type="entry name" value="rrf2_super"/>
    <property type="match status" value="1"/>
</dbReference>
<dbReference type="AlphaFoldDB" id="A0A9D2FTT5"/>
<organism evidence="1 2">
    <name type="scientific">Candidatus Blautia pullicola</name>
    <dbReference type="NCBI Taxonomy" id="2838498"/>
    <lineage>
        <taxon>Bacteria</taxon>
        <taxon>Bacillati</taxon>
        <taxon>Bacillota</taxon>
        <taxon>Clostridia</taxon>
        <taxon>Lachnospirales</taxon>
        <taxon>Lachnospiraceae</taxon>
        <taxon>Blautia</taxon>
    </lineage>
</organism>
<dbReference type="InterPro" id="IPR036388">
    <property type="entry name" value="WH-like_DNA-bd_sf"/>
</dbReference>
<reference evidence="1" key="2">
    <citation type="submission" date="2021-04" db="EMBL/GenBank/DDBJ databases">
        <authorList>
            <person name="Gilroy R."/>
        </authorList>
    </citation>
    <scope>NUCLEOTIDE SEQUENCE</scope>
    <source>
        <strain evidence="1">1068</strain>
    </source>
</reference>
<name>A0A9D2FTT5_9FIRM</name>
<dbReference type="InterPro" id="IPR000944">
    <property type="entry name" value="Tscrpt_reg_Rrf2"/>
</dbReference>
<dbReference type="Gene3D" id="1.10.10.10">
    <property type="entry name" value="Winged helix-like DNA-binding domain superfamily/Winged helix DNA-binding domain"/>
    <property type="match status" value="1"/>
</dbReference>
<dbReference type="PANTHER" id="PTHR33221:SF2">
    <property type="entry name" value="TRANSCRIPTIONAL REGULATOR"/>
    <property type="match status" value="1"/>
</dbReference>
<reference evidence="1" key="1">
    <citation type="journal article" date="2021" name="PeerJ">
        <title>Extensive microbial diversity within the chicken gut microbiome revealed by metagenomics and culture.</title>
        <authorList>
            <person name="Gilroy R."/>
            <person name="Ravi A."/>
            <person name="Getino M."/>
            <person name="Pursley I."/>
            <person name="Horton D.L."/>
            <person name="Alikhan N.F."/>
            <person name="Baker D."/>
            <person name="Gharbi K."/>
            <person name="Hall N."/>
            <person name="Watson M."/>
            <person name="Adriaenssens E.M."/>
            <person name="Foster-Nyarko E."/>
            <person name="Jarju S."/>
            <person name="Secka A."/>
            <person name="Antonio M."/>
            <person name="Oren A."/>
            <person name="Chaudhuri R.R."/>
            <person name="La Ragione R."/>
            <person name="Hildebrand F."/>
            <person name="Pallen M.J."/>
        </authorList>
    </citation>
    <scope>NUCLEOTIDE SEQUENCE</scope>
    <source>
        <strain evidence="1">1068</strain>
    </source>
</reference>
<dbReference type="PANTHER" id="PTHR33221">
    <property type="entry name" value="WINGED HELIX-TURN-HELIX TRANSCRIPTIONAL REGULATOR, RRF2 FAMILY"/>
    <property type="match status" value="1"/>
</dbReference>
<evidence type="ECO:0000313" key="1">
    <source>
        <dbReference type="EMBL" id="HIZ66632.1"/>
    </source>
</evidence>